<dbReference type="AlphaFoldDB" id="A0A0A2C6T0"/>
<protein>
    <submittedName>
        <fullName evidence="2">Uncharacterized protein</fullName>
    </submittedName>
</protein>
<proteinExistence type="predicted"/>
<feature type="transmembrane region" description="Helical" evidence="1">
    <location>
        <begin position="26"/>
        <end position="44"/>
    </location>
</feature>
<dbReference type="Proteomes" id="UP000030392">
    <property type="component" value="Unassembled WGS sequence"/>
</dbReference>
<dbReference type="EMBL" id="JNAX01000007">
    <property type="protein sequence ID" value="KGG21257.1"/>
    <property type="molecule type" value="Genomic_DNA"/>
</dbReference>
<reference evidence="3" key="1">
    <citation type="journal article" date="2014" name="Sci. Data">
        <title>Genomes of diverse isolates of the marine cyanobacterium Prochlorococcus.</title>
        <authorList>
            <person name="Biller S."/>
            <person name="Berube P."/>
            <person name="Thompson J."/>
            <person name="Kelly L."/>
            <person name="Roggensack S."/>
            <person name="Awad L."/>
            <person name="Roache-Johnson K."/>
            <person name="Ding H."/>
            <person name="Giovannoni S.J."/>
            <person name="Moore L.R."/>
            <person name="Chisholm S.W."/>
        </authorList>
    </citation>
    <scope>NUCLEOTIDE SEQUENCE [LARGE SCALE GENOMIC DNA]</scope>
    <source>
        <strain evidence="3">PAC1</strain>
    </source>
</reference>
<accession>A0A0A2C6T0</accession>
<evidence type="ECO:0000313" key="3">
    <source>
        <dbReference type="Proteomes" id="UP000030392"/>
    </source>
</evidence>
<keyword evidence="1" id="KW-0472">Membrane</keyword>
<gene>
    <name evidence="2" type="ORF">EV03_0591</name>
</gene>
<comment type="caution">
    <text evidence="2">The sequence shown here is derived from an EMBL/GenBank/DDBJ whole genome shotgun (WGS) entry which is preliminary data.</text>
</comment>
<keyword evidence="1" id="KW-0812">Transmembrane</keyword>
<sequence length="45" mass="4742">MINENLVEILLAAILVSNTYDKDQPVIKWGGIVIAVAGIASALFG</sequence>
<name>A0A0A2C6T0_PROMR</name>
<evidence type="ECO:0000256" key="1">
    <source>
        <dbReference type="SAM" id="Phobius"/>
    </source>
</evidence>
<dbReference type="RefSeq" id="WP_011824146.1">
    <property type="nucleotide sequence ID" value="NZ_CP138967.1"/>
</dbReference>
<evidence type="ECO:0000313" key="2">
    <source>
        <dbReference type="EMBL" id="KGG21257.1"/>
    </source>
</evidence>
<keyword evidence="1" id="KW-1133">Transmembrane helix</keyword>
<organism evidence="2 3">
    <name type="scientific">Prochlorococcus marinus str. PAC1</name>
    <dbReference type="NCBI Taxonomy" id="59924"/>
    <lineage>
        <taxon>Bacteria</taxon>
        <taxon>Bacillati</taxon>
        <taxon>Cyanobacteriota</taxon>
        <taxon>Cyanophyceae</taxon>
        <taxon>Synechococcales</taxon>
        <taxon>Prochlorococcaceae</taxon>
        <taxon>Prochlorococcus</taxon>
    </lineage>
</organism>